<evidence type="ECO:0000259" key="6">
    <source>
        <dbReference type="Pfam" id="PF02775"/>
    </source>
</evidence>
<organism evidence="8 9">
    <name type="scientific">Alicyclobacillus mengziensis</name>
    <dbReference type="NCBI Taxonomy" id="2931921"/>
    <lineage>
        <taxon>Bacteria</taxon>
        <taxon>Bacillati</taxon>
        <taxon>Bacillota</taxon>
        <taxon>Bacilli</taxon>
        <taxon>Bacillales</taxon>
        <taxon>Alicyclobacillaceae</taxon>
        <taxon>Alicyclobacillus</taxon>
    </lineage>
</organism>
<accession>A0A9X7VYR5</accession>
<name>A0A9X7VYR5_9BACL</name>
<sequence length="596" mass="63967">MLGRDCLLEAFRMYGVEYLFGNPGTTELPLMDGLVNYPDVKYILALHEDVAVGMAAGYAQASDKLGVVNLHITPGLAHGLGNLYDAWRARVPLVVTAGQHDSRLALQEPALAGDLVSMAKPFTKWSYEIRHPDEIAIAVQRAFKVAMTPPTGPVFLSLPSDVMMGETSQPPIPLTHVHVAGGTVVGAVTSGGAVTAVANGNEEAVPSPSGCPSPSPIEVAAELLIRAYRPVMIVGDGVAQAHAVSEMVRLAETVGCEVYSEHQSAALSFPTGHPQFFGRGLPNGPYLQQILEGADVVMFVGVTSQAPLLYFAEPVLPEGAKIIHIDFAAWEIGKNNHADVAIAGDIRGLVLAIALACDAVIATEQVLEDGDGLSFAERRVRRLAGIADRQRARTVKLREERETGREQKPLSPAYIMAELNELWDAHMILVDESVTTGRYVHTQLRALREGRVIALKGGGLGYGMPAALGAQLARPDERVVAVIGDGSALYVIQALWNAAKYQLPVVYLIVNNTSYMILKGGLRRLNGPAAAAGLYPGMDLVGPEVDFVACANSFGVRDVRVTAPEEVRPALEAALKERRPYLIDFVIDREVKEFLQ</sequence>
<dbReference type="RefSeq" id="WP_206656533.1">
    <property type="nucleotide sequence ID" value="NZ_CP071182.1"/>
</dbReference>
<feature type="domain" description="Thiamine pyrophosphate enzyme central" evidence="5">
    <location>
        <begin position="217"/>
        <end position="349"/>
    </location>
</feature>
<dbReference type="GO" id="GO:0030976">
    <property type="term" value="F:thiamine pyrophosphate binding"/>
    <property type="evidence" value="ECO:0007669"/>
    <property type="project" value="InterPro"/>
</dbReference>
<dbReference type="CDD" id="cd07035">
    <property type="entry name" value="TPP_PYR_POX_like"/>
    <property type="match status" value="1"/>
</dbReference>
<dbReference type="PANTHER" id="PTHR18968:SF13">
    <property type="entry name" value="ACETOLACTATE SYNTHASE CATALYTIC SUBUNIT, MITOCHONDRIAL"/>
    <property type="match status" value="1"/>
</dbReference>
<dbReference type="PROSITE" id="PS00187">
    <property type="entry name" value="TPP_ENZYMES"/>
    <property type="match status" value="1"/>
</dbReference>
<dbReference type="Pfam" id="PF00205">
    <property type="entry name" value="TPP_enzyme_M"/>
    <property type="match status" value="1"/>
</dbReference>
<evidence type="ECO:0000259" key="7">
    <source>
        <dbReference type="Pfam" id="PF02776"/>
    </source>
</evidence>
<dbReference type="Pfam" id="PF02775">
    <property type="entry name" value="TPP_enzyme_C"/>
    <property type="match status" value="1"/>
</dbReference>
<dbReference type="SUPFAM" id="SSF52467">
    <property type="entry name" value="DHS-like NAD/FAD-binding domain"/>
    <property type="match status" value="1"/>
</dbReference>
<dbReference type="SUPFAM" id="SSF52518">
    <property type="entry name" value="Thiamin diphosphate-binding fold (THDP-binding)"/>
    <property type="match status" value="2"/>
</dbReference>
<dbReference type="GO" id="GO:0050660">
    <property type="term" value="F:flavin adenine dinucleotide binding"/>
    <property type="evidence" value="ECO:0007669"/>
    <property type="project" value="TreeGrafter"/>
</dbReference>
<evidence type="ECO:0000313" key="9">
    <source>
        <dbReference type="Proteomes" id="UP000663505"/>
    </source>
</evidence>
<keyword evidence="9" id="KW-1185">Reference proteome</keyword>
<evidence type="ECO:0000256" key="3">
    <source>
        <dbReference type="ARBA" id="ARBA00023052"/>
    </source>
</evidence>
<dbReference type="Gene3D" id="3.40.50.970">
    <property type="match status" value="2"/>
</dbReference>
<dbReference type="GO" id="GO:0003984">
    <property type="term" value="F:acetolactate synthase activity"/>
    <property type="evidence" value="ECO:0007669"/>
    <property type="project" value="TreeGrafter"/>
</dbReference>
<dbReference type="Gene3D" id="3.40.50.1220">
    <property type="entry name" value="TPP-binding domain"/>
    <property type="match status" value="1"/>
</dbReference>
<feature type="domain" description="Thiamine pyrophosphate enzyme TPP-binding" evidence="6">
    <location>
        <begin position="446"/>
        <end position="585"/>
    </location>
</feature>
<evidence type="ECO:0000256" key="2">
    <source>
        <dbReference type="ARBA" id="ARBA00007812"/>
    </source>
</evidence>
<proteinExistence type="inferred from homology"/>
<dbReference type="InterPro" id="IPR029061">
    <property type="entry name" value="THDP-binding"/>
</dbReference>
<evidence type="ECO:0000256" key="4">
    <source>
        <dbReference type="RuleBase" id="RU362132"/>
    </source>
</evidence>
<dbReference type="CDD" id="cd02002">
    <property type="entry name" value="TPP_BFDC"/>
    <property type="match status" value="1"/>
</dbReference>
<dbReference type="GO" id="GO:0000287">
    <property type="term" value="F:magnesium ion binding"/>
    <property type="evidence" value="ECO:0007669"/>
    <property type="project" value="InterPro"/>
</dbReference>
<comment type="cofactor">
    <cofactor evidence="1">
        <name>thiamine diphosphate</name>
        <dbReference type="ChEBI" id="CHEBI:58937"/>
    </cofactor>
</comment>
<dbReference type="InterPro" id="IPR000399">
    <property type="entry name" value="TPP-bd_CS"/>
</dbReference>
<gene>
    <name evidence="8" type="ORF">JZ786_22715</name>
</gene>
<dbReference type="InterPro" id="IPR045229">
    <property type="entry name" value="TPP_enz"/>
</dbReference>
<dbReference type="KEGG" id="afx:JZ786_22715"/>
<feature type="domain" description="Thiamine pyrophosphate enzyme N-terminal TPP-binding" evidence="7">
    <location>
        <begin position="3"/>
        <end position="106"/>
    </location>
</feature>
<dbReference type="Pfam" id="PF02776">
    <property type="entry name" value="TPP_enzyme_N"/>
    <property type="match status" value="1"/>
</dbReference>
<dbReference type="Proteomes" id="UP000663505">
    <property type="component" value="Chromosome"/>
</dbReference>
<protein>
    <submittedName>
        <fullName evidence="8">Thiamine pyrophosphate-binding protein</fullName>
    </submittedName>
</protein>
<evidence type="ECO:0000313" key="8">
    <source>
        <dbReference type="EMBL" id="QSO47174.1"/>
    </source>
</evidence>
<dbReference type="EMBL" id="CP071182">
    <property type="protein sequence ID" value="QSO47174.1"/>
    <property type="molecule type" value="Genomic_DNA"/>
</dbReference>
<dbReference type="GO" id="GO:0009097">
    <property type="term" value="P:isoleucine biosynthetic process"/>
    <property type="evidence" value="ECO:0007669"/>
    <property type="project" value="TreeGrafter"/>
</dbReference>
<dbReference type="PANTHER" id="PTHR18968">
    <property type="entry name" value="THIAMINE PYROPHOSPHATE ENZYMES"/>
    <property type="match status" value="1"/>
</dbReference>
<dbReference type="AlphaFoldDB" id="A0A9X7VYR5"/>
<dbReference type="GO" id="GO:0009099">
    <property type="term" value="P:L-valine biosynthetic process"/>
    <property type="evidence" value="ECO:0007669"/>
    <property type="project" value="TreeGrafter"/>
</dbReference>
<dbReference type="GO" id="GO:0005948">
    <property type="term" value="C:acetolactate synthase complex"/>
    <property type="evidence" value="ECO:0007669"/>
    <property type="project" value="TreeGrafter"/>
</dbReference>
<dbReference type="InterPro" id="IPR011766">
    <property type="entry name" value="TPP_enzyme_TPP-bd"/>
</dbReference>
<comment type="similarity">
    <text evidence="2 4">Belongs to the TPP enzyme family.</text>
</comment>
<dbReference type="InterPro" id="IPR029035">
    <property type="entry name" value="DHS-like_NAD/FAD-binding_dom"/>
</dbReference>
<keyword evidence="3 4" id="KW-0786">Thiamine pyrophosphate</keyword>
<dbReference type="InterPro" id="IPR012001">
    <property type="entry name" value="Thiamin_PyroP_enz_TPP-bd_dom"/>
</dbReference>
<evidence type="ECO:0000256" key="1">
    <source>
        <dbReference type="ARBA" id="ARBA00001964"/>
    </source>
</evidence>
<reference evidence="8 9" key="1">
    <citation type="submission" date="2021-02" db="EMBL/GenBank/DDBJ databases">
        <title>Alicyclobacillus curvatus sp. nov. and Alicyclobacillus mengziensis sp. nov., two acidophilic bacteria isolated from acid mine drainage.</title>
        <authorList>
            <person name="Huang Y."/>
        </authorList>
    </citation>
    <scope>NUCLEOTIDE SEQUENCE [LARGE SCALE GENOMIC DNA]</scope>
    <source>
        <strain evidence="8 9">S30H14</strain>
    </source>
</reference>
<dbReference type="InterPro" id="IPR012000">
    <property type="entry name" value="Thiamin_PyroP_enz_cen_dom"/>
</dbReference>
<evidence type="ECO:0000259" key="5">
    <source>
        <dbReference type="Pfam" id="PF00205"/>
    </source>
</evidence>